<organism evidence="1 2">
    <name type="scientific">Streptomyces osmaniensis</name>
    <dbReference type="NCBI Taxonomy" id="593134"/>
    <lineage>
        <taxon>Bacteria</taxon>
        <taxon>Bacillati</taxon>
        <taxon>Actinomycetota</taxon>
        <taxon>Actinomycetes</taxon>
        <taxon>Kitasatosporales</taxon>
        <taxon>Streptomycetaceae</taxon>
        <taxon>Streptomyces</taxon>
    </lineage>
</organism>
<proteinExistence type="predicted"/>
<keyword evidence="2" id="KW-1185">Reference proteome</keyword>
<evidence type="ECO:0000313" key="2">
    <source>
        <dbReference type="Proteomes" id="UP001500707"/>
    </source>
</evidence>
<reference evidence="2" key="1">
    <citation type="journal article" date="2019" name="Int. J. Syst. Evol. Microbiol.">
        <title>The Global Catalogue of Microorganisms (GCM) 10K type strain sequencing project: providing services to taxonomists for standard genome sequencing and annotation.</title>
        <authorList>
            <consortium name="The Broad Institute Genomics Platform"/>
            <consortium name="The Broad Institute Genome Sequencing Center for Infectious Disease"/>
            <person name="Wu L."/>
            <person name="Ma J."/>
        </authorList>
    </citation>
    <scope>NUCLEOTIDE SEQUENCE [LARGE SCALE GENOMIC DNA]</scope>
    <source>
        <strain evidence="2">JCM 17656</strain>
    </source>
</reference>
<gene>
    <name evidence="1" type="ORF">GCM10022295_00970</name>
</gene>
<sequence>MYVPLGFVETGRRAGDLEARVLLRVRRSSVFLMAPRPPWPEPDYVAASDVAMSSPAVG</sequence>
<evidence type="ECO:0000313" key="1">
    <source>
        <dbReference type="EMBL" id="GAA3523291.1"/>
    </source>
</evidence>
<name>A0ABP6UZ37_9ACTN</name>
<dbReference type="Proteomes" id="UP001500707">
    <property type="component" value="Unassembled WGS sequence"/>
</dbReference>
<protein>
    <submittedName>
        <fullName evidence="1">Uncharacterized protein</fullName>
    </submittedName>
</protein>
<comment type="caution">
    <text evidence="1">The sequence shown here is derived from an EMBL/GenBank/DDBJ whole genome shotgun (WGS) entry which is preliminary data.</text>
</comment>
<accession>A0ABP6UZ37</accession>
<dbReference type="EMBL" id="BAABCE010000001">
    <property type="protein sequence ID" value="GAA3523291.1"/>
    <property type="molecule type" value="Genomic_DNA"/>
</dbReference>